<evidence type="ECO:0000313" key="2">
    <source>
        <dbReference type="Proteomes" id="UP000535937"/>
    </source>
</evidence>
<reference evidence="1 2" key="1">
    <citation type="submission" date="2020-08" db="EMBL/GenBank/DDBJ databases">
        <title>Genomic Encyclopedia of Type Strains, Phase III (KMG-III): the genomes of soil and plant-associated and newly described type strains.</title>
        <authorList>
            <person name="Whitman W."/>
        </authorList>
    </citation>
    <scope>NUCLEOTIDE SEQUENCE [LARGE SCALE GENOMIC DNA]</scope>
    <source>
        <strain evidence="1 2">CECT 8799</strain>
    </source>
</reference>
<evidence type="ECO:0000313" key="1">
    <source>
        <dbReference type="EMBL" id="MBB3059920.1"/>
    </source>
</evidence>
<comment type="caution">
    <text evidence="1">The sequence shown here is derived from an EMBL/GenBank/DDBJ whole genome shotgun (WGS) entry which is preliminary data.</text>
</comment>
<accession>A0A7W4Z969</accession>
<keyword evidence="2" id="KW-1185">Reference proteome</keyword>
<dbReference type="Proteomes" id="UP000535937">
    <property type="component" value="Unassembled WGS sequence"/>
</dbReference>
<proteinExistence type="predicted"/>
<protein>
    <submittedName>
        <fullName evidence="1">Uncharacterized protein</fullName>
    </submittedName>
</protein>
<dbReference type="EMBL" id="JACHWZ010000003">
    <property type="protein sequence ID" value="MBB3059920.1"/>
    <property type="molecule type" value="Genomic_DNA"/>
</dbReference>
<gene>
    <name evidence="1" type="ORF">FHS09_000733</name>
</gene>
<organism evidence="1 2">
    <name type="scientific">Microbulbifer rhizosphaerae</name>
    <dbReference type="NCBI Taxonomy" id="1562603"/>
    <lineage>
        <taxon>Bacteria</taxon>
        <taxon>Pseudomonadati</taxon>
        <taxon>Pseudomonadota</taxon>
        <taxon>Gammaproteobacteria</taxon>
        <taxon>Cellvibrionales</taxon>
        <taxon>Microbulbiferaceae</taxon>
        <taxon>Microbulbifer</taxon>
    </lineage>
</organism>
<dbReference type="AlphaFoldDB" id="A0A7W4Z969"/>
<name>A0A7W4Z969_9GAMM</name>
<sequence>MKNWSFVAMEHYGLILNRTYLISIKEGKIEGKICRGLTAAHVTFGDPLTKYATGILAVSGDLENSRSYIEKKKLKQTSSANFSIPLSEIKSVEFNPNRKLGMGDYPHDGRVFIEVFRKKREFIILGNQNGKVIADRLRSASALEG</sequence>